<dbReference type="HOGENOM" id="CLU_137955_0_0_11"/>
<sequence>MSREHQFADRPCPVSTLTACCDGNATVDLNLSAIDMGGLVGVWGPGNFDSDTVADGLGALTGRIVDDITAEFEDDSSLEPDEWGGEMVPAWLEILTDIAQTKRVGVTFPSTQVLIDWRDRYLRVWDGYIDELEPDEDHKVARRAVLVHTFEQAVALAAEREPA</sequence>
<name>C0ZS45_RHOE4</name>
<dbReference type="AlphaFoldDB" id="C0ZS45"/>
<evidence type="ECO:0000313" key="2">
    <source>
        <dbReference type="Proteomes" id="UP000002204"/>
    </source>
</evidence>
<accession>C0ZS45</accession>
<dbReference type="KEGG" id="rer:RER_53290"/>
<gene>
    <name evidence="1" type="ordered locus">RER_53290</name>
</gene>
<dbReference type="eggNOG" id="ENOG5033INP">
    <property type="taxonomic scope" value="Bacteria"/>
</dbReference>
<dbReference type="Proteomes" id="UP000002204">
    <property type="component" value="Chromosome"/>
</dbReference>
<dbReference type="EMBL" id="AP008957">
    <property type="protein sequence ID" value="BAH36037.1"/>
    <property type="molecule type" value="Genomic_DNA"/>
</dbReference>
<protein>
    <submittedName>
        <fullName evidence="1">Uncharacterized protein</fullName>
    </submittedName>
</protein>
<proteinExistence type="predicted"/>
<reference evidence="2" key="1">
    <citation type="submission" date="2005-03" db="EMBL/GenBank/DDBJ databases">
        <title>Comparison of the complete genome sequences of Rhodococcus erythropolis PR4 and Rhodococcus opacus B4.</title>
        <authorList>
            <person name="Takarada H."/>
            <person name="Sekine M."/>
            <person name="Hosoyama A."/>
            <person name="Yamada R."/>
            <person name="Fujisawa T."/>
            <person name="Omata S."/>
            <person name="Shimizu A."/>
            <person name="Tsukatani N."/>
            <person name="Tanikawa S."/>
            <person name="Fujita N."/>
            <person name="Harayama S."/>
        </authorList>
    </citation>
    <scope>NUCLEOTIDE SEQUENCE [LARGE SCALE GENOMIC DNA]</scope>
    <source>
        <strain evidence="2">PR4 / NBRC 100887</strain>
    </source>
</reference>
<reference evidence="1 2" key="2">
    <citation type="journal article" date="2006" name="Environ. Microbiol.">
        <title>Sequence analysis of three plasmids harboured in Rhodococcus erythropolis strain PR4.</title>
        <authorList>
            <person name="Sekine M."/>
            <person name="Tanikawa S."/>
            <person name="Omata S."/>
            <person name="Saito M."/>
            <person name="Fujisawa T."/>
            <person name="Tsukatani N."/>
            <person name="Tajima T."/>
            <person name="Sekigawa T."/>
            <person name="Kosugi H."/>
            <person name="Matsuo Y."/>
            <person name="Nishiko R."/>
            <person name="Imamura K."/>
            <person name="Ito M."/>
            <person name="Narita H."/>
            <person name="Tago S."/>
            <person name="Fujita N."/>
            <person name="Harayama S."/>
        </authorList>
    </citation>
    <scope>NUCLEOTIDE SEQUENCE [LARGE SCALE GENOMIC DNA]</scope>
    <source>
        <strain evidence="2">PR4 / NBRC 100887</strain>
    </source>
</reference>
<organism evidence="1 2">
    <name type="scientific">Rhodococcus erythropolis (strain PR4 / NBRC 100887)</name>
    <dbReference type="NCBI Taxonomy" id="234621"/>
    <lineage>
        <taxon>Bacteria</taxon>
        <taxon>Bacillati</taxon>
        <taxon>Actinomycetota</taxon>
        <taxon>Actinomycetes</taxon>
        <taxon>Mycobacteriales</taxon>
        <taxon>Nocardiaceae</taxon>
        <taxon>Rhodococcus</taxon>
        <taxon>Rhodococcus erythropolis group</taxon>
    </lineage>
</organism>
<evidence type="ECO:0000313" key="1">
    <source>
        <dbReference type="EMBL" id="BAH36037.1"/>
    </source>
</evidence>